<proteinExistence type="predicted"/>
<comment type="caution">
    <text evidence="1">The sequence shown here is derived from an EMBL/GenBank/DDBJ whole genome shotgun (WGS) entry which is preliminary data.</text>
</comment>
<reference evidence="1" key="1">
    <citation type="submission" date="2021-04" db="EMBL/GenBank/DDBJ databases">
        <title>Genomic analysis of electroactive and textile dye degrading Bacillus circulans strain: DC10 isolated from constructed wetland-microbial fuel cells treating textile dye wastewaters.</title>
        <authorList>
            <person name="Patel D.U."/>
            <person name="Desai C.R."/>
        </authorList>
    </citation>
    <scope>NUCLEOTIDE SEQUENCE</scope>
    <source>
        <strain evidence="1">DC10</strain>
    </source>
</reference>
<sequence>MGFVIRSKTGLIFETTEVGKTGEQTFDTNEAAETALEEVQKLYKDEEFYVVTKK</sequence>
<dbReference type="EMBL" id="JAGTPX010000006">
    <property type="protein sequence ID" value="MBR8669468.1"/>
    <property type="molecule type" value="Genomic_DNA"/>
</dbReference>
<organism evidence="1">
    <name type="scientific">Niallia circulans</name>
    <name type="common">Bacillus circulans</name>
    <dbReference type="NCBI Taxonomy" id="1397"/>
    <lineage>
        <taxon>Bacteria</taxon>
        <taxon>Bacillati</taxon>
        <taxon>Bacillota</taxon>
        <taxon>Bacilli</taxon>
        <taxon>Bacillales</taxon>
        <taxon>Bacillaceae</taxon>
        <taxon>Niallia</taxon>
    </lineage>
</organism>
<name>A0A941GDJ7_NIACI</name>
<evidence type="ECO:0000313" key="1">
    <source>
        <dbReference type="EMBL" id="MBR8669468.1"/>
    </source>
</evidence>
<dbReference type="RefSeq" id="WP_212118310.1">
    <property type="nucleotide sequence ID" value="NZ_JAGTPX020000007.1"/>
</dbReference>
<accession>A0A941GDJ7</accession>
<gene>
    <name evidence="1" type="ORF">KD144_07935</name>
</gene>
<protein>
    <submittedName>
        <fullName evidence="1">Uncharacterized protein</fullName>
    </submittedName>
</protein>
<dbReference type="AlphaFoldDB" id="A0A941GDJ7"/>